<keyword evidence="1 3" id="KW-0853">WD repeat</keyword>
<reference evidence="5" key="1">
    <citation type="journal article" date="2023" name="Nat. Commun.">
        <title>Diploid and tetraploid genomes of Acorus and the evolution of monocots.</title>
        <authorList>
            <person name="Ma L."/>
            <person name="Liu K.W."/>
            <person name="Li Z."/>
            <person name="Hsiao Y.Y."/>
            <person name="Qi Y."/>
            <person name="Fu T."/>
            <person name="Tang G.D."/>
            <person name="Zhang D."/>
            <person name="Sun W.H."/>
            <person name="Liu D.K."/>
            <person name="Li Y."/>
            <person name="Chen G.Z."/>
            <person name="Liu X.D."/>
            <person name="Liao X.Y."/>
            <person name="Jiang Y.T."/>
            <person name="Yu X."/>
            <person name="Hao Y."/>
            <person name="Huang J."/>
            <person name="Zhao X.W."/>
            <person name="Ke S."/>
            <person name="Chen Y.Y."/>
            <person name="Wu W.L."/>
            <person name="Hsu J.L."/>
            <person name="Lin Y.F."/>
            <person name="Huang M.D."/>
            <person name="Li C.Y."/>
            <person name="Huang L."/>
            <person name="Wang Z.W."/>
            <person name="Zhao X."/>
            <person name="Zhong W.Y."/>
            <person name="Peng D.H."/>
            <person name="Ahmad S."/>
            <person name="Lan S."/>
            <person name="Zhang J.S."/>
            <person name="Tsai W.C."/>
            <person name="Van de Peer Y."/>
            <person name="Liu Z.J."/>
        </authorList>
    </citation>
    <scope>NUCLEOTIDE SEQUENCE</scope>
    <source>
        <strain evidence="5">CP</strain>
    </source>
</reference>
<protein>
    <recommendedName>
        <fullName evidence="7">Transducin/WD40 repeat-like superfamily protein</fullName>
    </recommendedName>
</protein>
<dbReference type="SUPFAM" id="SSF48371">
    <property type="entry name" value="ARM repeat"/>
    <property type="match status" value="1"/>
</dbReference>
<dbReference type="Proteomes" id="UP001180020">
    <property type="component" value="Unassembled WGS sequence"/>
</dbReference>
<dbReference type="EMBL" id="JAUJYO010000020">
    <property type="protein sequence ID" value="KAK1286323.1"/>
    <property type="molecule type" value="Genomic_DNA"/>
</dbReference>
<dbReference type="PANTHER" id="PTHR44099">
    <property type="entry name" value="RABCONNECTIN-3B, ISOFORM A"/>
    <property type="match status" value="1"/>
</dbReference>
<dbReference type="InterPro" id="IPR001680">
    <property type="entry name" value="WD40_rpt"/>
</dbReference>
<dbReference type="Pfam" id="PF00400">
    <property type="entry name" value="WD40"/>
    <property type="match status" value="1"/>
</dbReference>
<comment type="caution">
    <text evidence="5">The sequence shown here is derived from an EMBL/GenBank/DDBJ whole genome shotgun (WGS) entry which is preliminary data.</text>
</comment>
<dbReference type="Gene3D" id="2.130.10.10">
    <property type="entry name" value="YVTN repeat-like/Quinoprotein amine dehydrogenase"/>
    <property type="match status" value="1"/>
</dbReference>
<evidence type="ECO:0000256" key="2">
    <source>
        <dbReference type="ARBA" id="ARBA00022737"/>
    </source>
</evidence>
<evidence type="ECO:0000256" key="3">
    <source>
        <dbReference type="PROSITE-ProRule" id="PRU00221"/>
    </source>
</evidence>
<name>A0AAV9CDC4_ACOCL</name>
<keyword evidence="6" id="KW-1185">Reference proteome</keyword>
<feature type="region of interest" description="Disordered" evidence="4">
    <location>
        <begin position="1"/>
        <end position="30"/>
    </location>
</feature>
<dbReference type="SMART" id="SM00320">
    <property type="entry name" value="WD40"/>
    <property type="match status" value="4"/>
</dbReference>
<evidence type="ECO:0000256" key="4">
    <source>
        <dbReference type="SAM" id="MobiDB-lite"/>
    </source>
</evidence>
<dbReference type="GO" id="GO:0005737">
    <property type="term" value="C:cytoplasm"/>
    <property type="evidence" value="ECO:0007669"/>
    <property type="project" value="TreeGrafter"/>
</dbReference>
<organism evidence="5 6">
    <name type="scientific">Acorus calamus</name>
    <name type="common">Sweet flag</name>
    <dbReference type="NCBI Taxonomy" id="4465"/>
    <lineage>
        <taxon>Eukaryota</taxon>
        <taxon>Viridiplantae</taxon>
        <taxon>Streptophyta</taxon>
        <taxon>Embryophyta</taxon>
        <taxon>Tracheophyta</taxon>
        <taxon>Spermatophyta</taxon>
        <taxon>Magnoliopsida</taxon>
        <taxon>Liliopsida</taxon>
        <taxon>Acoraceae</taxon>
        <taxon>Acorus</taxon>
    </lineage>
</organism>
<evidence type="ECO:0000313" key="6">
    <source>
        <dbReference type="Proteomes" id="UP001180020"/>
    </source>
</evidence>
<dbReference type="PROSITE" id="PS50082">
    <property type="entry name" value="WD_REPEATS_2"/>
    <property type="match status" value="1"/>
</dbReference>
<dbReference type="PROSITE" id="PS00678">
    <property type="entry name" value="WD_REPEATS_1"/>
    <property type="match status" value="1"/>
</dbReference>
<feature type="repeat" description="WD" evidence="3">
    <location>
        <begin position="285"/>
        <end position="335"/>
    </location>
</feature>
<sequence length="1066" mass="116654">MADVLGNTHSMIIPDKPDPDGEGWSGSQSVSSSDAASSVWKSGEYDGVQGISVATHGKLLAFIFKTHCIFKSTSDGKDIGGISLQDSPICTENLSSETFISGGMFFHSRRSDNAPESRDYQTKVVTDNFVVWNAAGAAVIYRITHSISTFDFEPLCEIPAVPHPPDSRTSISFSQLNEYIVRIESISVAYEDSLLWTPHATIWLVSGQGGFLHVQTRSLPVLPQSDKEDISGQSCSTVRGDRKDLYGYHNGEIEAVRLGESFLESQNSNGNIPSRINGHIYEQTFSGHTGAVLCLALHHMVAVSNDHNLQDVLISGSLDCTVRIWDLTTGKVVSIMHHHVAPIRQIIMPPPCTDQPWCNCFLTVSDDSAVALVSLESMQVVRMFPGHPCYPVMVAWDSARGYIACQCRNFSPSSEVVNVLYIWDVKTGARERVIRGTASQLMYDHFCKGITINSITGNILGGTTSASSLLFPGSEDLGFNQSQKKGTGKGMAAMNKKGKVPLSNATDDLSYDSSLYKSMRETVPQQKKHVLDPTSSQMALNLESNQIPSEERSGAQGIDIDHAFYTRNLAEKVPEIKPPLLQILASFWQDKSEHVRMAARSLFHCAASRAIPLPLSCHKSNQLALPVNSLNDAPDIPMDTFTSKKIDFDGPEVTDGINEVEKTSILAWLESYEMQDWVSCIGGTTQDAMASHIIVSAALAVWYPSIVKASLARIIVNHLIKLIMAMNDRYSASAAELLAEGMDSTWKEWIVPEIPRLIGDMFFQVECLSGTASNTSIQNPAVAANIREALIGDLLPSLAAADTLGFLNVIESQIWATSSDSPVHLVALMTLIRVIRSSPKPLAPYLNKTMDHGNLVMRKACLHRSMTALKEIGRAFPMVALNEASTRMAFGDAVGDIRSATIQVYDVQSVTKIKVLDASWPPGLPSLLVGASHTIITTAISALCFSLDGEGLVAFSENGFMIRWWSLGTAWWEKLSRTATPVQCTKLIFVPPWEGFSPNSSRSSIMASIIGDGSQMKSKERSGGLSDVDHLKLLLHNLDLSYRLEWDGERKVKLLWHGQKLGVFQL</sequence>
<gene>
    <name evidence="5" type="ORF">QJS10_CPB20g02153</name>
</gene>
<dbReference type="InterPro" id="IPR019775">
    <property type="entry name" value="WD40_repeat_CS"/>
</dbReference>
<dbReference type="InterPro" id="IPR015943">
    <property type="entry name" value="WD40/YVTN_repeat-like_dom_sf"/>
</dbReference>
<accession>A0AAV9CDC4</accession>
<dbReference type="InterPro" id="IPR016024">
    <property type="entry name" value="ARM-type_fold"/>
</dbReference>
<dbReference type="PANTHER" id="PTHR44099:SF4">
    <property type="entry name" value="RABCONNECTIN-3B, ISOFORM A"/>
    <property type="match status" value="1"/>
</dbReference>
<evidence type="ECO:0008006" key="7">
    <source>
        <dbReference type="Google" id="ProtNLM"/>
    </source>
</evidence>
<dbReference type="SUPFAM" id="SSF69322">
    <property type="entry name" value="Tricorn protease domain 2"/>
    <property type="match status" value="1"/>
</dbReference>
<evidence type="ECO:0000313" key="5">
    <source>
        <dbReference type="EMBL" id="KAK1286323.1"/>
    </source>
</evidence>
<proteinExistence type="predicted"/>
<evidence type="ECO:0000256" key="1">
    <source>
        <dbReference type="ARBA" id="ARBA00022574"/>
    </source>
</evidence>
<dbReference type="AlphaFoldDB" id="A0AAV9CDC4"/>
<reference evidence="5" key="2">
    <citation type="submission" date="2023-06" db="EMBL/GenBank/DDBJ databases">
        <authorList>
            <person name="Ma L."/>
            <person name="Liu K.-W."/>
            <person name="Li Z."/>
            <person name="Hsiao Y.-Y."/>
            <person name="Qi Y."/>
            <person name="Fu T."/>
            <person name="Tang G."/>
            <person name="Zhang D."/>
            <person name="Sun W.-H."/>
            <person name="Liu D.-K."/>
            <person name="Li Y."/>
            <person name="Chen G.-Z."/>
            <person name="Liu X.-D."/>
            <person name="Liao X.-Y."/>
            <person name="Jiang Y.-T."/>
            <person name="Yu X."/>
            <person name="Hao Y."/>
            <person name="Huang J."/>
            <person name="Zhao X.-W."/>
            <person name="Ke S."/>
            <person name="Chen Y.-Y."/>
            <person name="Wu W.-L."/>
            <person name="Hsu J.-L."/>
            <person name="Lin Y.-F."/>
            <person name="Huang M.-D."/>
            <person name="Li C.-Y."/>
            <person name="Huang L."/>
            <person name="Wang Z.-W."/>
            <person name="Zhao X."/>
            <person name="Zhong W.-Y."/>
            <person name="Peng D.-H."/>
            <person name="Ahmad S."/>
            <person name="Lan S."/>
            <person name="Zhang J.-S."/>
            <person name="Tsai W.-C."/>
            <person name="Van De Peer Y."/>
            <person name="Liu Z.-J."/>
        </authorList>
    </citation>
    <scope>NUCLEOTIDE SEQUENCE</scope>
    <source>
        <strain evidence="5">CP</strain>
        <tissue evidence="5">Leaves</tissue>
    </source>
</reference>
<dbReference type="InterPro" id="IPR049916">
    <property type="entry name" value="WDR72-like"/>
</dbReference>
<keyword evidence="2" id="KW-0677">Repeat</keyword>